<dbReference type="Proteomes" id="UP001501510">
    <property type="component" value="Unassembled WGS sequence"/>
</dbReference>
<organism evidence="2 3">
    <name type="scientific">Clostridium oceanicum</name>
    <dbReference type="NCBI Taxonomy" id="1543"/>
    <lineage>
        <taxon>Bacteria</taxon>
        <taxon>Bacillati</taxon>
        <taxon>Bacillota</taxon>
        <taxon>Clostridia</taxon>
        <taxon>Eubacteriales</taxon>
        <taxon>Clostridiaceae</taxon>
        <taxon>Clostridium</taxon>
    </lineage>
</organism>
<dbReference type="PANTHER" id="PTHR12862:SF0">
    <property type="entry name" value="N-ACETYL-D-GLUCOSAMINE KINASE"/>
    <property type="match status" value="1"/>
</dbReference>
<accession>A0ABN1JHM4</accession>
<protein>
    <submittedName>
        <fullName evidence="2">BadF/BadG/BcrA/BcrD ATPase family protein</fullName>
    </submittedName>
</protein>
<dbReference type="CDD" id="cd24007">
    <property type="entry name" value="ASKHA_NBD_eukNAGK-like"/>
    <property type="match status" value="1"/>
</dbReference>
<feature type="domain" description="ATPase BadF/BadG/BcrA/BcrD type" evidence="1">
    <location>
        <begin position="5"/>
        <end position="289"/>
    </location>
</feature>
<dbReference type="Pfam" id="PF01869">
    <property type="entry name" value="BcrAD_BadFG"/>
    <property type="match status" value="1"/>
</dbReference>
<dbReference type="SUPFAM" id="SSF53067">
    <property type="entry name" value="Actin-like ATPase domain"/>
    <property type="match status" value="2"/>
</dbReference>
<gene>
    <name evidence="2" type="ORF">GCM10008906_19490</name>
</gene>
<dbReference type="InterPro" id="IPR039758">
    <property type="entry name" value="NAGK-like"/>
</dbReference>
<evidence type="ECO:0000313" key="2">
    <source>
        <dbReference type="EMBL" id="GAA0740022.1"/>
    </source>
</evidence>
<reference evidence="2 3" key="1">
    <citation type="journal article" date="2019" name="Int. J. Syst. Evol. Microbiol.">
        <title>The Global Catalogue of Microorganisms (GCM) 10K type strain sequencing project: providing services to taxonomists for standard genome sequencing and annotation.</title>
        <authorList>
            <consortium name="The Broad Institute Genomics Platform"/>
            <consortium name="The Broad Institute Genome Sequencing Center for Infectious Disease"/>
            <person name="Wu L."/>
            <person name="Ma J."/>
        </authorList>
    </citation>
    <scope>NUCLEOTIDE SEQUENCE [LARGE SCALE GENOMIC DNA]</scope>
    <source>
        <strain evidence="2 3">JCM 1407</strain>
    </source>
</reference>
<dbReference type="EMBL" id="BAAACG010000009">
    <property type="protein sequence ID" value="GAA0740022.1"/>
    <property type="molecule type" value="Genomic_DNA"/>
</dbReference>
<proteinExistence type="predicted"/>
<dbReference type="InterPro" id="IPR002731">
    <property type="entry name" value="ATPase_BadF"/>
</dbReference>
<sequence length="299" mass="32954">MSYIVGVDAGGTKTETIAYDSDGKQIWKECTGFGNMVMNKEKAIENILSSIEKCIKNLNKESLKGIYLGVAAVEVGNNKEVILKAVKEKFKTEVEVYNDAEMALFSLLKGEEGILTISGTGSVCYAISNNKKVMTGGWGHLLGDEGSGYYIAITALKRMILEEDMSLERSDFTRNIMKKLNIEDVNEIKEFVYNNNKNKIASIVPLISKMAEEGDNISREILKNSGNELGKITEGAFIKLGKPTNVKIGIKGSILTKITIVNNTFKDYVKSKIKSVEIIDEDISSCKGAYYLAIKNKIV</sequence>
<dbReference type="Gene3D" id="3.30.420.40">
    <property type="match status" value="2"/>
</dbReference>
<dbReference type="PANTHER" id="PTHR12862">
    <property type="entry name" value="BADF TYPE ATPASE DOMAIN-CONTAINING PROTEIN"/>
    <property type="match status" value="1"/>
</dbReference>
<evidence type="ECO:0000259" key="1">
    <source>
        <dbReference type="Pfam" id="PF01869"/>
    </source>
</evidence>
<name>A0ABN1JHM4_9CLOT</name>
<comment type="caution">
    <text evidence="2">The sequence shown here is derived from an EMBL/GenBank/DDBJ whole genome shotgun (WGS) entry which is preliminary data.</text>
</comment>
<dbReference type="InterPro" id="IPR043129">
    <property type="entry name" value="ATPase_NBD"/>
</dbReference>
<dbReference type="RefSeq" id="WP_343761201.1">
    <property type="nucleotide sequence ID" value="NZ_BAAACG010000009.1"/>
</dbReference>
<keyword evidence="3" id="KW-1185">Reference proteome</keyword>
<evidence type="ECO:0000313" key="3">
    <source>
        <dbReference type="Proteomes" id="UP001501510"/>
    </source>
</evidence>